<dbReference type="EMBL" id="MN740632">
    <property type="protein sequence ID" value="QHU36052.1"/>
    <property type="molecule type" value="Genomic_DNA"/>
</dbReference>
<organism evidence="1">
    <name type="scientific">viral metagenome</name>
    <dbReference type="NCBI Taxonomy" id="1070528"/>
    <lineage>
        <taxon>unclassified sequences</taxon>
        <taxon>metagenomes</taxon>
        <taxon>organismal metagenomes</taxon>
    </lineage>
</organism>
<accession>A0A6C0M3L3</accession>
<protein>
    <submittedName>
        <fullName evidence="1">Uncharacterized protein</fullName>
    </submittedName>
</protein>
<sequence>MEQRPPVTNVSKADYVDALNEYYGYKHRYDSKFEEDKNAVKNSDLLTLPQKRAKIMRIKRNRKCVACGQTGGTHFTNEDGVLRAQCGNRSQPCSLRIEIVKGKFMSLETLANESLRTADVLKDQIIKTKLDLLFNYTTEEEALRQFEKDRAALNQALELYGGFRQKYLDVVRNADRREEVDALTAEFHAAVQEFKDILRMGSGSASFVRDAVAHYVGKIQPLSDAIMEKRYVYTAVERDTSLGGDALRLVQKPYTLEQLEFEIDVPSITVEARNRQLRERLARKRKDQLAAYIWNWTKDQERITGDVYEVANLDDPDTGKDELIDFIVENGVPATKYTAKTRSRAKAKERAK</sequence>
<reference evidence="1" key="1">
    <citation type="journal article" date="2020" name="Nature">
        <title>Giant virus diversity and host interactions through global metagenomics.</title>
        <authorList>
            <person name="Schulz F."/>
            <person name="Roux S."/>
            <person name="Paez-Espino D."/>
            <person name="Jungbluth S."/>
            <person name="Walsh D.A."/>
            <person name="Denef V.J."/>
            <person name="McMahon K.D."/>
            <person name="Konstantinidis K.T."/>
            <person name="Eloe-Fadrosh E.A."/>
            <person name="Kyrpides N.C."/>
            <person name="Woyke T."/>
        </authorList>
    </citation>
    <scope>NUCLEOTIDE SEQUENCE</scope>
    <source>
        <strain evidence="1">GVMAG-S-1035124-57</strain>
    </source>
</reference>
<proteinExistence type="predicted"/>
<name>A0A6C0M3L3_9ZZZZ</name>
<evidence type="ECO:0000313" key="1">
    <source>
        <dbReference type="EMBL" id="QHU36052.1"/>
    </source>
</evidence>
<dbReference type="AlphaFoldDB" id="A0A6C0M3L3"/>